<evidence type="ECO:0000256" key="1">
    <source>
        <dbReference type="SAM" id="MobiDB-lite"/>
    </source>
</evidence>
<dbReference type="EMBL" id="BGPR01000126">
    <property type="protein sequence ID" value="GBL96985.1"/>
    <property type="molecule type" value="Genomic_DNA"/>
</dbReference>
<reference evidence="2 3" key="1">
    <citation type="journal article" date="2019" name="Sci. Rep.">
        <title>Orb-weaving spider Araneus ventricosus genome elucidates the spidroin gene catalogue.</title>
        <authorList>
            <person name="Kono N."/>
            <person name="Nakamura H."/>
            <person name="Ohtoshi R."/>
            <person name="Moran D.A.P."/>
            <person name="Shinohara A."/>
            <person name="Yoshida Y."/>
            <person name="Fujiwara M."/>
            <person name="Mori M."/>
            <person name="Tomita M."/>
            <person name="Arakawa K."/>
        </authorList>
    </citation>
    <scope>NUCLEOTIDE SEQUENCE [LARGE SCALE GENOMIC DNA]</scope>
</reference>
<proteinExistence type="predicted"/>
<name>A0A4Y2BZR7_ARAVE</name>
<accession>A0A4Y2BZR7</accession>
<protein>
    <submittedName>
        <fullName evidence="2">Uncharacterized protein</fullName>
    </submittedName>
</protein>
<gene>
    <name evidence="2" type="ORF">AVEN_254046_1</name>
</gene>
<keyword evidence="3" id="KW-1185">Reference proteome</keyword>
<dbReference type="Proteomes" id="UP000499080">
    <property type="component" value="Unassembled WGS sequence"/>
</dbReference>
<dbReference type="AlphaFoldDB" id="A0A4Y2BZR7"/>
<feature type="region of interest" description="Disordered" evidence="1">
    <location>
        <begin position="72"/>
        <end position="110"/>
    </location>
</feature>
<comment type="caution">
    <text evidence="2">The sequence shown here is derived from an EMBL/GenBank/DDBJ whole genome shotgun (WGS) entry which is preliminary data.</text>
</comment>
<sequence>MWIRSGQWMINYKKMISFPTYTADFQLPMFQKATQIFSMLRRLKIHLFKSRIKNEVPLPHQQCHQLMSRLRIHHRQSNNSSMKSPPVPTSPRQIPRRFGRIRHPPKRLDL</sequence>
<feature type="compositionally biased region" description="Basic residues" evidence="1">
    <location>
        <begin position="94"/>
        <end position="110"/>
    </location>
</feature>
<evidence type="ECO:0000313" key="2">
    <source>
        <dbReference type="EMBL" id="GBL96985.1"/>
    </source>
</evidence>
<evidence type="ECO:0000313" key="3">
    <source>
        <dbReference type="Proteomes" id="UP000499080"/>
    </source>
</evidence>
<organism evidence="2 3">
    <name type="scientific">Araneus ventricosus</name>
    <name type="common">Orbweaver spider</name>
    <name type="synonym">Epeira ventricosa</name>
    <dbReference type="NCBI Taxonomy" id="182803"/>
    <lineage>
        <taxon>Eukaryota</taxon>
        <taxon>Metazoa</taxon>
        <taxon>Ecdysozoa</taxon>
        <taxon>Arthropoda</taxon>
        <taxon>Chelicerata</taxon>
        <taxon>Arachnida</taxon>
        <taxon>Araneae</taxon>
        <taxon>Araneomorphae</taxon>
        <taxon>Entelegynae</taxon>
        <taxon>Araneoidea</taxon>
        <taxon>Araneidae</taxon>
        <taxon>Araneus</taxon>
    </lineage>
</organism>